<evidence type="ECO:0000256" key="2">
    <source>
        <dbReference type="SAM" id="SignalP"/>
    </source>
</evidence>
<dbReference type="Gene3D" id="2.40.160.160">
    <property type="entry name" value="Inverse autotransporter, beta-domain"/>
    <property type="match status" value="1"/>
</dbReference>
<dbReference type="InterPro" id="IPR039448">
    <property type="entry name" value="Beta_helix"/>
</dbReference>
<reference evidence="4" key="1">
    <citation type="submission" date="2018-12" db="EMBL/GenBank/DDBJ databases">
        <authorList>
            <person name="Will S."/>
            <person name="Neumann-Schaal M."/>
            <person name="Henke P."/>
        </authorList>
    </citation>
    <scope>NUCLEOTIDE SEQUENCE</scope>
    <source>
        <strain evidence="4">PCC 7102</strain>
    </source>
</reference>
<keyword evidence="5" id="KW-1185">Reference proteome</keyword>
<reference evidence="4" key="2">
    <citation type="journal article" date="2019" name="Genome Biol. Evol.">
        <title>Day and night: Metabolic profiles and evolutionary relationships of six axenic non-marine cyanobacteria.</title>
        <authorList>
            <person name="Will S.E."/>
            <person name="Henke P."/>
            <person name="Boedeker C."/>
            <person name="Huang S."/>
            <person name="Brinkmann H."/>
            <person name="Rohde M."/>
            <person name="Jarek M."/>
            <person name="Friedl T."/>
            <person name="Seufert S."/>
            <person name="Schumacher M."/>
            <person name="Overmann J."/>
            <person name="Neumann-Schaal M."/>
            <person name="Petersen J."/>
        </authorList>
    </citation>
    <scope>NUCLEOTIDE SEQUENCE [LARGE SCALE GENOMIC DNA]</scope>
    <source>
        <strain evidence="4">PCC 7102</strain>
    </source>
</reference>
<evidence type="ECO:0000313" key="5">
    <source>
        <dbReference type="Proteomes" id="UP000271624"/>
    </source>
</evidence>
<dbReference type="EMBL" id="RSCL01000040">
    <property type="protein sequence ID" value="RUS95588.1"/>
    <property type="molecule type" value="Genomic_DNA"/>
</dbReference>
<gene>
    <name evidence="4" type="ORF">DSM106972_089440</name>
</gene>
<dbReference type="InterPro" id="IPR011050">
    <property type="entry name" value="Pectin_lyase_fold/virulence"/>
</dbReference>
<keyword evidence="2" id="KW-0732">Signal</keyword>
<feature type="signal peptide" evidence="2">
    <location>
        <begin position="1"/>
        <end position="22"/>
    </location>
</feature>
<dbReference type="SUPFAM" id="SSF51126">
    <property type="entry name" value="Pectin lyase-like"/>
    <property type="match status" value="4"/>
</dbReference>
<accession>A0A3S1A8L4</accession>
<evidence type="ECO:0000256" key="1">
    <source>
        <dbReference type="SAM" id="MobiDB-lite"/>
    </source>
</evidence>
<feature type="region of interest" description="Disordered" evidence="1">
    <location>
        <begin position="1624"/>
        <end position="1649"/>
    </location>
</feature>
<evidence type="ECO:0000259" key="3">
    <source>
        <dbReference type="Pfam" id="PF13229"/>
    </source>
</evidence>
<dbReference type="InterPro" id="IPR012334">
    <property type="entry name" value="Pectin_lyas_fold"/>
</dbReference>
<dbReference type="Proteomes" id="UP000271624">
    <property type="component" value="Unassembled WGS sequence"/>
</dbReference>
<dbReference type="Gene3D" id="2.160.20.10">
    <property type="entry name" value="Single-stranded right-handed beta-helix, Pectin lyase-like"/>
    <property type="match status" value="7"/>
</dbReference>
<feature type="domain" description="Right handed beta helix" evidence="3">
    <location>
        <begin position="1015"/>
        <end position="1181"/>
    </location>
</feature>
<feature type="compositionally biased region" description="Polar residues" evidence="1">
    <location>
        <begin position="1626"/>
        <end position="1649"/>
    </location>
</feature>
<feature type="chain" id="PRO_5030082879" description="Right handed beta helix domain-containing protein" evidence="2">
    <location>
        <begin position="23"/>
        <end position="1649"/>
    </location>
</feature>
<dbReference type="InterPro" id="IPR006626">
    <property type="entry name" value="PbH1"/>
</dbReference>
<protein>
    <recommendedName>
        <fullName evidence="3">Right handed beta helix domain-containing protein</fullName>
    </recommendedName>
</protein>
<dbReference type="InterPro" id="IPR038177">
    <property type="entry name" value="IAT_beta_sf"/>
</dbReference>
<dbReference type="OrthoDB" id="245699at2"/>
<feature type="domain" description="Right handed beta helix" evidence="3">
    <location>
        <begin position="694"/>
        <end position="844"/>
    </location>
</feature>
<name>A0A3S1A8L4_9CYAN</name>
<dbReference type="SMART" id="SM00710">
    <property type="entry name" value="PbH1"/>
    <property type="match status" value="37"/>
</dbReference>
<dbReference type="Pfam" id="PF13229">
    <property type="entry name" value="Beta_helix"/>
    <property type="match status" value="2"/>
</dbReference>
<organism evidence="4 5">
    <name type="scientific">Dulcicalothrix desertica PCC 7102</name>
    <dbReference type="NCBI Taxonomy" id="232991"/>
    <lineage>
        <taxon>Bacteria</taxon>
        <taxon>Bacillati</taxon>
        <taxon>Cyanobacteriota</taxon>
        <taxon>Cyanophyceae</taxon>
        <taxon>Nostocales</taxon>
        <taxon>Calotrichaceae</taxon>
        <taxon>Dulcicalothrix</taxon>
    </lineage>
</organism>
<dbReference type="RefSeq" id="WP_127086914.1">
    <property type="nucleotide sequence ID" value="NZ_RSCL01000040.1"/>
</dbReference>
<proteinExistence type="predicted"/>
<comment type="caution">
    <text evidence="4">The sequence shown here is derived from an EMBL/GenBank/DDBJ whole genome shotgun (WGS) entry which is preliminary data.</text>
</comment>
<sequence>MNRFTQLAYLSLLWIVALGASASAQEAPTVSPNFEVRYNSEGAGVESNGSVEGFIPLFQTPGQNATFLQGRLFLDDDSQMGGNVLLGYRVYDKKDDRVTGAYVSFDARDTSRSYFKQLGIGFETLGKWDLRINGYLPLGETRNQIGQFYFGDPFFKQNNIVIQQANLFEAALHGIDAEVGTRLTKIGSGDLRGYAGIYYLGNDNKEAFGWKARVEARPTKFLSLGASLQNDSLFDTRAVFSVGLSFPGSGATRGTDNKPSNFARMGEFVQRQAAIPVVGVNTVSSVPLTNPATNKAWSFVHVAPGNSNGTAESPYGYDKIQQAVNDAAAKTDSIVYIRGDEKAIIPGFTLLSGVQLLTNTPERFINTVEIGNIKLPFSGSRIVPKIGGIVTLSSNTIFSGFDINAANGAGVRGTNISNVTITDNRIQGTQGEAILLSQVTGNVDIINNTIGKSTGSALLLTNNSGNANIKVTGNNITDNLNSIGINLGGTATGTAEIAKNTISNFGIGVDVSLNDSANLSKLNITDNSITAPNSNNSLEGIKFRAFDKATATANITGNAISNTTNDGIGVQLNQNTKTQVNITNNKIENVKGSDSYTLGGAAFADGIDVQLFDSANAGVSITGNTVNNTTGRGISASNIGDVANLKLDITGNIVSNTEYEGIGIDSFNGSITINKNTVSNGKSDGLYLGNIIGNAEISGLEIKDAGAGVRGINVNNIKITDSRIQNIKGTGVDLQDVTGKAEINKLNVNGATGAGIQGTNLNNVTITDSNIQGTTGTGTISPTQGEAILLSEVTGNVDISNNTITKNAGSGVSLSNTFGNANIKVTGNNITDNLNSIGIKLGGTTTGTAEIAKNTISNFGSGVDVSLSEKANLSKLDIANNSITAPNSNNPLEGIKLRAFDEAVATANITGNTISNTTNDAIGVQLNQNTKTQVNIANNKIENVKGSDSYGLGGAEFADGIDIQVFDSASSEVSITGNTVNNTTGSGISISDNSDTANQKLDIANNTVSNTEYEGIGIDGVDGNITVSKNTVSNTKYEGIYLENTTGKAEISGSNNISGATGAGIRGTNVSNLTIANNFIYGTTLTGTNSDGQGEAILLSEVTGNVDISDNLIAENAGSALLLSNTTGSADIKVTGNFITDNFNSIGIQLGGTTTGTAEIAQNLIINPGIGVDVSLSDSANLSQLDITENGIIVLNNNNPLEGIKLRAFDQATATVNITENIISNTTEDGISVGLNNNTNTQINIANNNIDNVQGSDLYGLGSAEADGIDVQLFDSASSKISITGNTVNNITGYGIGASNNSDAANVELNVTDNNVSNTGYQGIRIDNFDSNTTVNKNTVTNAEGEGIYLENTTGKVEINNNKVVDTRNPLEDTDLESGIFVWNYEGDSDYTIANNIIETTFNATDYRVDGIEFNLCRDVDQIYQDKPCQSTATAKVNIINNTIKHNGNVVGGADGIDLNLGKFADATFNITSNTVSNIPDEGVSIGAVADSKGVFNINNNAITNVGDSGIEVDLFLPDPAVSPTLNQFNSSNTEFNITGNTIDTAKDDGINFEVQDQANTKVTITGNTIQNIGSGENGDRAIQLETFNSSKMCAAVDSNTISASPRPALLRSNDASTLEVVDRANLSTRNGGASFSTPGTTNRPTPCP</sequence>
<evidence type="ECO:0000313" key="4">
    <source>
        <dbReference type="EMBL" id="RUS95588.1"/>
    </source>
</evidence>